<name>A0AAE3GCQ8_9PSEU</name>
<dbReference type="GO" id="GO:0022857">
    <property type="term" value="F:transmembrane transporter activity"/>
    <property type="evidence" value="ECO:0007669"/>
    <property type="project" value="InterPro"/>
</dbReference>
<sequence length="453" mass="45529">MPIALLALAIAAFGIGTTEFVIMGLLPQVAADFGVSIPAAGHLITGYALGVVIGAPLLTAVAVRLRRKTMLLGMMGLFTVGNVATALAPTYDLMMASRVLAGLPHGAFFGVGSVVAASMVAENKRARAVSLMFLGLTLANVLGVPLSTIIGSHMSWRTSFWGVSVIGVLSMIGISLLVPRQPRATGASLGKELAAFRKGQVWLSLGVVTLGFGGVFATYTYITPMMTEVAGFGVGGVTLLLVLFGLGTTTGNLVGGRLADRALMPTLYGAMIALGAMLALFVVTAHNQVLAAITVFLIGACSMAASPAVQTRLMDKAAEAPTLAAAANQSASNIANAAGAYLGGLVIQAGYGYTAPNAVGAVLAVVGVSLALLSGLLDRRERRAAVPNAAGSAAGVAVAAVLPATGQHGQLASDQHGQPVAEPAVVFAEAGAPVEAGQPLGDEREPALAVAPA</sequence>
<feature type="transmembrane region" description="Helical" evidence="6">
    <location>
        <begin position="266"/>
        <end position="283"/>
    </location>
</feature>
<keyword evidence="4 6" id="KW-1133">Transmembrane helix</keyword>
<evidence type="ECO:0000313" key="9">
    <source>
        <dbReference type="Proteomes" id="UP001206128"/>
    </source>
</evidence>
<dbReference type="Gene3D" id="1.20.1250.20">
    <property type="entry name" value="MFS general substrate transporter like domains"/>
    <property type="match status" value="1"/>
</dbReference>
<dbReference type="InterPro" id="IPR020846">
    <property type="entry name" value="MFS_dom"/>
</dbReference>
<feature type="transmembrane region" description="Helical" evidence="6">
    <location>
        <begin position="289"/>
        <end position="309"/>
    </location>
</feature>
<feature type="domain" description="Major facilitator superfamily (MFS) profile" evidence="7">
    <location>
        <begin position="4"/>
        <end position="382"/>
    </location>
</feature>
<keyword evidence="5 6" id="KW-0472">Membrane</keyword>
<dbReference type="PROSITE" id="PS50850">
    <property type="entry name" value="MFS"/>
    <property type="match status" value="1"/>
</dbReference>
<feature type="transmembrane region" description="Helical" evidence="6">
    <location>
        <begin position="103"/>
        <end position="121"/>
    </location>
</feature>
<proteinExistence type="predicted"/>
<organism evidence="8 9">
    <name type="scientific">Goodfellowiella coeruleoviolacea</name>
    <dbReference type="NCBI Taxonomy" id="334858"/>
    <lineage>
        <taxon>Bacteria</taxon>
        <taxon>Bacillati</taxon>
        <taxon>Actinomycetota</taxon>
        <taxon>Actinomycetes</taxon>
        <taxon>Pseudonocardiales</taxon>
        <taxon>Pseudonocardiaceae</taxon>
        <taxon>Goodfellowiella</taxon>
    </lineage>
</organism>
<dbReference type="RefSeq" id="WP_253769397.1">
    <property type="nucleotide sequence ID" value="NZ_JAMTCK010000004.1"/>
</dbReference>
<evidence type="ECO:0000256" key="1">
    <source>
        <dbReference type="ARBA" id="ARBA00004651"/>
    </source>
</evidence>
<protein>
    <submittedName>
        <fullName evidence="8">MFS transporter, DHA1 family, arabinose polymer transporter</fullName>
    </submittedName>
</protein>
<comment type="subcellular location">
    <subcellularLocation>
        <location evidence="1">Cell membrane</location>
        <topology evidence="1">Multi-pass membrane protein</topology>
    </subcellularLocation>
</comment>
<dbReference type="SUPFAM" id="SSF103473">
    <property type="entry name" value="MFS general substrate transporter"/>
    <property type="match status" value="1"/>
</dbReference>
<evidence type="ECO:0000256" key="2">
    <source>
        <dbReference type="ARBA" id="ARBA00022475"/>
    </source>
</evidence>
<dbReference type="Proteomes" id="UP001206128">
    <property type="component" value="Unassembled WGS sequence"/>
</dbReference>
<feature type="transmembrane region" description="Helical" evidence="6">
    <location>
        <begin position="330"/>
        <end position="351"/>
    </location>
</feature>
<feature type="transmembrane region" description="Helical" evidence="6">
    <location>
        <begin position="160"/>
        <end position="179"/>
    </location>
</feature>
<evidence type="ECO:0000259" key="7">
    <source>
        <dbReference type="PROSITE" id="PS50850"/>
    </source>
</evidence>
<dbReference type="GO" id="GO:0005886">
    <property type="term" value="C:plasma membrane"/>
    <property type="evidence" value="ECO:0007669"/>
    <property type="project" value="UniProtKB-SubCell"/>
</dbReference>
<gene>
    <name evidence="8" type="ORF">LX83_001849</name>
</gene>
<feature type="transmembrane region" description="Helical" evidence="6">
    <location>
        <begin position="41"/>
        <end position="63"/>
    </location>
</feature>
<keyword evidence="2" id="KW-1003">Cell membrane</keyword>
<dbReference type="AlphaFoldDB" id="A0AAE3GCQ8"/>
<dbReference type="CDD" id="cd17324">
    <property type="entry name" value="MFS_NepI_like"/>
    <property type="match status" value="1"/>
</dbReference>
<evidence type="ECO:0000256" key="4">
    <source>
        <dbReference type="ARBA" id="ARBA00022989"/>
    </source>
</evidence>
<feature type="transmembrane region" description="Helical" evidence="6">
    <location>
        <begin position="234"/>
        <end position="254"/>
    </location>
</feature>
<dbReference type="InterPro" id="IPR011701">
    <property type="entry name" value="MFS"/>
</dbReference>
<feature type="transmembrane region" description="Helical" evidence="6">
    <location>
        <begin position="70"/>
        <end position="91"/>
    </location>
</feature>
<evidence type="ECO:0000313" key="8">
    <source>
        <dbReference type="EMBL" id="MCP2165000.1"/>
    </source>
</evidence>
<dbReference type="InterPro" id="IPR050189">
    <property type="entry name" value="MFS_Efflux_Transporters"/>
</dbReference>
<dbReference type="InterPro" id="IPR036259">
    <property type="entry name" value="MFS_trans_sf"/>
</dbReference>
<accession>A0AAE3GCQ8</accession>
<keyword evidence="3 6" id="KW-0812">Transmembrane</keyword>
<evidence type="ECO:0000256" key="6">
    <source>
        <dbReference type="SAM" id="Phobius"/>
    </source>
</evidence>
<evidence type="ECO:0000256" key="5">
    <source>
        <dbReference type="ARBA" id="ARBA00023136"/>
    </source>
</evidence>
<dbReference type="PANTHER" id="PTHR43124">
    <property type="entry name" value="PURINE EFFLUX PUMP PBUE"/>
    <property type="match status" value="1"/>
</dbReference>
<keyword evidence="9" id="KW-1185">Reference proteome</keyword>
<dbReference type="EMBL" id="JAMTCK010000004">
    <property type="protein sequence ID" value="MCP2165000.1"/>
    <property type="molecule type" value="Genomic_DNA"/>
</dbReference>
<reference evidence="8" key="1">
    <citation type="submission" date="2022-06" db="EMBL/GenBank/DDBJ databases">
        <title>Genomic Encyclopedia of Archaeal and Bacterial Type Strains, Phase II (KMG-II): from individual species to whole genera.</title>
        <authorList>
            <person name="Goeker M."/>
        </authorList>
    </citation>
    <scope>NUCLEOTIDE SEQUENCE</scope>
    <source>
        <strain evidence="8">DSM 43935</strain>
    </source>
</reference>
<comment type="caution">
    <text evidence="8">The sequence shown here is derived from an EMBL/GenBank/DDBJ whole genome shotgun (WGS) entry which is preliminary data.</text>
</comment>
<dbReference type="PANTHER" id="PTHR43124:SF3">
    <property type="entry name" value="CHLORAMPHENICOL EFFLUX PUMP RV0191"/>
    <property type="match status" value="1"/>
</dbReference>
<feature type="transmembrane region" description="Helical" evidence="6">
    <location>
        <begin position="357"/>
        <end position="377"/>
    </location>
</feature>
<feature type="transmembrane region" description="Helical" evidence="6">
    <location>
        <begin position="133"/>
        <end position="154"/>
    </location>
</feature>
<dbReference type="Pfam" id="PF07690">
    <property type="entry name" value="MFS_1"/>
    <property type="match status" value="1"/>
</dbReference>
<feature type="transmembrane region" description="Helical" evidence="6">
    <location>
        <begin position="200"/>
        <end position="222"/>
    </location>
</feature>
<evidence type="ECO:0000256" key="3">
    <source>
        <dbReference type="ARBA" id="ARBA00022692"/>
    </source>
</evidence>